<dbReference type="SUPFAM" id="SSF48239">
    <property type="entry name" value="Terpenoid cyclases/Protein prenyltransferases"/>
    <property type="match status" value="1"/>
</dbReference>
<feature type="domain" description="Terpene synthase metal-binding" evidence="7">
    <location>
        <begin position="291"/>
        <end position="454"/>
    </location>
</feature>
<dbReference type="InterPro" id="IPR044814">
    <property type="entry name" value="Terpene_cyclase_plant_C1"/>
</dbReference>
<dbReference type="SFLD" id="SFLDS00005">
    <property type="entry name" value="Isoprenoid_Synthase_Type_I"/>
    <property type="match status" value="1"/>
</dbReference>
<dbReference type="GO" id="GO:0010333">
    <property type="term" value="F:terpene synthase activity"/>
    <property type="evidence" value="ECO:0007669"/>
    <property type="project" value="InterPro"/>
</dbReference>
<keyword evidence="9" id="KW-1185">Reference proteome</keyword>
<comment type="caution">
    <text evidence="8">The sequence shown here is derived from an EMBL/GenBank/DDBJ whole genome shotgun (WGS) entry which is preliminary data.</text>
</comment>
<feature type="coiled-coil region" evidence="5">
    <location>
        <begin position="17"/>
        <end position="44"/>
    </location>
</feature>
<name>A0AA38YK66_VITRO</name>
<dbReference type="CDD" id="cd00684">
    <property type="entry name" value="Terpene_cyclase_plant_C1"/>
    <property type="match status" value="1"/>
</dbReference>
<dbReference type="AlphaFoldDB" id="A0AA38YK66"/>
<dbReference type="Gene3D" id="1.50.10.130">
    <property type="entry name" value="Terpene synthase, N-terminal domain"/>
    <property type="match status" value="1"/>
</dbReference>
<dbReference type="SUPFAM" id="SSF48576">
    <property type="entry name" value="Terpenoid synthases"/>
    <property type="match status" value="1"/>
</dbReference>
<accession>A0AA38YK66</accession>
<comment type="cofactor">
    <cofactor evidence="1">
        <name>Mg(2+)</name>
        <dbReference type="ChEBI" id="CHEBI:18420"/>
    </cofactor>
</comment>
<dbReference type="InterPro" id="IPR005630">
    <property type="entry name" value="Terpene_synthase_metal-bd"/>
</dbReference>
<reference evidence="8 9" key="1">
    <citation type="journal article" date="2023" name="BMC Biotechnol.">
        <title>Vitis rotundifolia cv Carlos genome sequencing.</title>
        <authorList>
            <person name="Huff M."/>
            <person name="Hulse-Kemp A."/>
            <person name="Scheffler B."/>
            <person name="Youngblood R."/>
            <person name="Simpson S."/>
            <person name="Babiker E."/>
            <person name="Staton M."/>
        </authorList>
    </citation>
    <scope>NUCLEOTIDE SEQUENCE [LARGE SCALE GENOMIC DNA]</scope>
    <source>
        <tissue evidence="8">Leaf</tissue>
    </source>
</reference>
<sequence>MSLPPSVTAPIPTQRLNPEVACRKQQIEELKDELRNELKTTARKSSQLLNFIDSIQRLGLAYQFEREIKEALEDMYQTYNLDGDDNDDLTNASLRFRLLRQEGYHIPADVFNKFKDDEGNFKESLTGDLPGLLALYEATHLMAHGEDILEEALAFSTAHLQSMATDSTHPLAAQVTRALKRPIRKCLTRVEARHYISVYQEDGSHNKTLLQLAKLDFNLLQSLHRKELSEVTRWWKGLNFAKTIPFARDRLVEGYLWILGVYFEPQYSLARRILIKVFAMISIIDDIYDAYDQLPDYMKPCYQALLDVYEEMEEEMAKEGNLYSVQYAKAAITRQIQAYFVEAKWLNQEYTPTLDEYMSNALVSSGYSMLITTSFVGMGDIATKETFDWVFSDPKMVRASCIICRLMDDIASHEFEQKRGHVASAVECYMKQYGVCKQEAYDKLNKQVVNGWKDMNKECLKPTQVSMPLLTRVLNFSRVIDILYKDEDQYTHVGKLMKDLIASIFIDPMPI</sequence>
<dbReference type="InterPro" id="IPR001906">
    <property type="entry name" value="Terpene_synth_N"/>
</dbReference>
<dbReference type="GO" id="GO:0000287">
    <property type="term" value="F:magnesium ion binding"/>
    <property type="evidence" value="ECO:0007669"/>
    <property type="project" value="InterPro"/>
</dbReference>
<dbReference type="Pfam" id="PF03936">
    <property type="entry name" value="Terpene_synth_C"/>
    <property type="match status" value="1"/>
</dbReference>
<dbReference type="InterPro" id="IPR008930">
    <property type="entry name" value="Terpenoid_cyclase/PrenylTrfase"/>
</dbReference>
<feature type="domain" description="Terpene synthase N-terminal" evidence="6">
    <location>
        <begin position="21"/>
        <end position="179"/>
    </location>
</feature>
<dbReference type="InterPro" id="IPR034741">
    <property type="entry name" value="Terpene_cyclase-like_1_C"/>
</dbReference>
<dbReference type="Gene3D" id="1.10.600.10">
    <property type="entry name" value="Farnesyl Diphosphate Synthase"/>
    <property type="match status" value="1"/>
</dbReference>
<dbReference type="GO" id="GO:0016102">
    <property type="term" value="P:diterpenoid biosynthetic process"/>
    <property type="evidence" value="ECO:0007669"/>
    <property type="project" value="InterPro"/>
</dbReference>
<dbReference type="PANTHER" id="PTHR31225">
    <property type="entry name" value="OS04G0344100 PROTEIN-RELATED"/>
    <property type="match status" value="1"/>
</dbReference>
<gene>
    <name evidence="8" type="ORF">PVL29_025547</name>
</gene>
<keyword evidence="3" id="KW-0460">Magnesium</keyword>
<evidence type="ECO:0000256" key="4">
    <source>
        <dbReference type="ARBA" id="ARBA00023239"/>
    </source>
</evidence>
<evidence type="ECO:0000256" key="2">
    <source>
        <dbReference type="ARBA" id="ARBA00022723"/>
    </source>
</evidence>
<evidence type="ECO:0000259" key="7">
    <source>
        <dbReference type="Pfam" id="PF03936"/>
    </source>
</evidence>
<dbReference type="InterPro" id="IPR036965">
    <property type="entry name" value="Terpene_synth_N_sf"/>
</dbReference>
<dbReference type="SFLD" id="SFLDG01019">
    <property type="entry name" value="Terpene_Cyclase_Like_1_C_Termi"/>
    <property type="match status" value="1"/>
</dbReference>
<dbReference type="InterPro" id="IPR050148">
    <property type="entry name" value="Terpene_synthase-like"/>
</dbReference>
<proteinExistence type="predicted"/>
<evidence type="ECO:0000256" key="1">
    <source>
        <dbReference type="ARBA" id="ARBA00001946"/>
    </source>
</evidence>
<evidence type="ECO:0000313" key="9">
    <source>
        <dbReference type="Proteomes" id="UP001168098"/>
    </source>
</evidence>
<keyword evidence="4" id="KW-0456">Lyase</keyword>
<organism evidence="8 9">
    <name type="scientific">Vitis rotundifolia</name>
    <name type="common">Muscadine grape</name>
    <dbReference type="NCBI Taxonomy" id="103349"/>
    <lineage>
        <taxon>Eukaryota</taxon>
        <taxon>Viridiplantae</taxon>
        <taxon>Streptophyta</taxon>
        <taxon>Embryophyta</taxon>
        <taxon>Tracheophyta</taxon>
        <taxon>Spermatophyta</taxon>
        <taxon>Magnoliopsida</taxon>
        <taxon>eudicotyledons</taxon>
        <taxon>Gunneridae</taxon>
        <taxon>Pentapetalae</taxon>
        <taxon>rosids</taxon>
        <taxon>Vitales</taxon>
        <taxon>Vitaceae</taxon>
        <taxon>Viteae</taxon>
        <taxon>Vitis</taxon>
    </lineage>
</organism>
<evidence type="ECO:0000256" key="5">
    <source>
        <dbReference type="SAM" id="Coils"/>
    </source>
</evidence>
<dbReference type="Pfam" id="PF01397">
    <property type="entry name" value="Terpene_synth"/>
    <property type="match status" value="1"/>
</dbReference>
<evidence type="ECO:0000256" key="3">
    <source>
        <dbReference type="ARBA" id="ARBA00022842"/>
    </source>
</evidence>
<protein>
    <submittedName>
        <fullName evidence="8">Uncharacterized protein</fullName>
    </submittedName>
</protein>
<evidence type="ECO:0000313" key="8">
    <source>
        <dbReference type="EMBL" id="KAJ9671952.1"/>
    </source>
</evidence>
<dbReference type="EMBL" id="JARBHA010000019">
    <property type="protein sequence ID" value="KAJ9671952.1"/>
    <property type="molecule type" value="Genomic_DNA"/>
</dbReference>
<keyword evidence="2" id="KW-0479">Metal-binding</keyword>
<evidence type="ECO:0000259" key="6">
    <source>
        <dbReference type="Pfam" id="PF01397"/>
    </source>
</evidence>
<keyword evidence="5" id="KW-0175">Coiled coil</keyword>
<dbReference type="FunFam" id="1.50.10.130:FF:000001">
    <property type="entry name" value="Isoprene synthase, chloroplastic"/>
    <property type="match status" value="1"/>
</dbReference>
<dbReference type="PANTHER" id="PTHR31225:SF221">
    <property type="entry name" value="(-)-GERMACRENE D SYNTHASE"/>
    <property type="match status" value="1"/>
</dbReference>
<dbReference type="InterPro" id="IPR008949">
    <property type="entry name" value="Isoprenoid_synthase_dom_sf"/>
</dbReference>
<dbReference type="Proteomes" id="UP001168098">
    <property type="component" value="Unassembled WGS sequence"/>
</dbReference>